<feature type="chain" id="PRO_5002252064" description="Secreted protein" evidence="1">
    <location>
        <begin position="20"/>
        <end position="82"/>
    </location>
</feature>
<sequence>MVWGLCYLPLFCSLRSSHSSPGIPFLFPIWNFVCQKLHQNLFLFLLGLLVSTVRLPLSVQDFIPPHPYCPDDRNYNFPLSTG</sequence>
<dbReference type="Gramene" id="KJB43635">
    <property type="protein sequence ID" value="KJB43635"/>
    <property type="gene ID" value="B456_007G210200"/>
</dbReference>
<dbReference type="AlphaFoldDB" id="A0A0D2TIW6"/>
<feature type="signal peptide" evidence="1">
    <location>
        <begin position="1"/>
        <end position="19"/>
    </location>
</feature>
<evidence type="ECO:0000256" key="1">
    <source>
        <dbReference type="SAM" id="SignalP"/>
    </source>
</evidence>
<proteinExistence type="predicted"/>
<evidence type="ECO:0000313" key="3">
    <source>
        <dbReference type="Proteomes" id="UP000032304"/>
    </source>
</evidence>
<protein>
    <recommendedName>
        <fullName evidence="4">Secreted protein</fullName>
    </recommendedName>
</protein>
<keyword evidence="1" id="KW-0732">Signal</keyword>
<evidence type="ECO:0008006" key="4">
    <source>
        <dbReference type="Google" id="ProtNLM"/>
    </source>
</evidence>
<keyword evidence="3" id="KW-1185">Reference proteome</keyword>
<name>A0A0D2TIW6_GOSRA</name>
<reference evidence="2 3" key="1">
    <citation type="journal article" date="2012" name="Nature">
        <title>Repeated polyploidization of Gossypium genomes and the evolution of spinnable cotton fibres.</title>
        <authorList>
            <person name="Paterson A.H."/>
            <person name="Wendel J.F."/>
            <person name="Gundlach H."/>
            <person name="Guo H."/>
            <person name="Jenkins J."/>
            <person name="Jin D."/>
            <person name="Llewellyn D."/>
            <person name="Showmaker K.C."/>
            <person name="Shu S."/>
            <person name="Udall J."/>
            <person name="Yoo M.J."/>
            <person name="Byers R."/>
            <person name="Chen W."/>
            <person name="Doron-Faigenboim A."/>
            <person name="Duke M.V."/>
            <person name="Gong L."/>
            <person name="Grimwood J."/>
            <person name="Grover C."/>
            <person name="Grupp K."/>
            <person name="Hu G."/>
            <person name="Lee T.H."/>
            <person name="Li J."/>
            <person name="Lin L."/>
            <person name="Liu T."/>
            <person name="Marler B.S."/>
            <person name="Page J.T."/>
            <person name="Roberts A.W."/>
            <person name="Romanel E."/>
            <person name="Sanders W.S."/>
            <person name="Szadkowski E."/>
            <person name="Tan X."/>
            <person name="Tang H."/>
            <person name="Xu C."/>
            <person name="Wang J."/>
            <person name="Wang Z."/>
            <person name="Zhang D."/>
            <person name="Zhang L."/>
            <person name="Ashrafi H."/>
            <person name="Bedon F."/>
            <person name="Bowers J.E."/>
            <person name="Brubaker C.L."/>
            <person name="Chee P.W."/>
            <person name="Das S."/>
            <person name="Gingle A.R."/>
            <person name="Haigler C.H."/>
            <person name="Harker D."/>
            <person name="Hoffmann L.V."/>
            <person name="Hovav R."/>
            <person name="Jones D.C."/>
            <person name="Lemke C."/>
            <person name="Mansoor S."/>
            <person name="ur Rahman M."/>
            <person name="Rainville L.N."/>
            <person name="Rambani A."/>
            <person name="Reddy U.K."/>
            <person name="Rong J.K."/>
            <person name="Saranga Y."/>
            <person name="Scheffler B.E."/>
            <person name="Scheffler J.A."/>
            <person name="Stelly D.M."/>
            <person name="Triplett B.A."/>
            <person name="Van Deynze A."/>
            <person name="Vaslin M.F."/>
            <person name="Waghmare V.N."/>
            <person name="Walford S.A."/>
            <person name="Wright R.J."/>
            <person name="Zaki E.A."/>
            <person name="Zhang T."/>
            <person name="Dennis E.S."/>
            <person name="Mayer K.F."/>
            <person name="Peterson D.G."/>
            <person name="Rokhsar D.S."/>
            <person name="Wang X."/>
            <person name="Schmutz J."/>
        </authorList>
    </citation>
    <scope>NUCLEOTIDE SEQUENCE [LARGE SCALE GENOMIC DNA]</scope>
</reference>
<evidence type="ECO:0000313" key="2">
    <source>
        <dbReference type="EMBL" id="KJB43635.1"/>
    </source>
</evidence>
<gene>
    <name evidence="2" type="ORF">B456_007G210200</name>
</gene>
<organism evidence="2 3">
    <name type="scientific">Gossypium raimondii</name>
    <name type="common">Peruvian cotton</name>
    <name type="synonym">Gossypium klotzschianum subsp. raimondii</name>
    <dbReference type="NCBI Taxonomy" id="29730"/>
    <lineage>
        <taxon>Eukaryota</taxon>
        <taxon>Viridiplantae</taxon>
        <taxon>Streptophyta</taxon>
        <taxon>Embryophyta</taxon>
        <taxon>Tracheophyta</taxon>
        <taxon>Spermatophyta</taxon>
        <taxon>Magnoliopsida</taxon>
        <taxon>eudicotyledons</taxon>
        <taxon>Gunneridae</taxon>
        <taxon>Pentapetalae</taxon>
        <taxon>rosids</taxon>
        <taxon>malvids</taxon>
        <taxon>Malvales</taxon>
        <taxon>Malvaceae</taxon>
        <taxon>Malvoideae</taxon>
        <taxon>Gossypium</taxon>
    </lineage>
</organism>
<accession>A0A0D2TIW6</accession>
<dbReference type="EMBL" id="CM001746">
    <property type="protein sequence ID" value="KJB43635.1"/>
    <property type="molecule type" value="Genomic_DNA"/>
</dbReference>
<dbReference type="Proteomes" id="UP000032304">
    <property type="component" value="Chromosome 7"/>
</dbReference>